<reference evidence="2 3" key="1">
    <citation type="submission" date="2022-11" db="EMBL/GenBank/DDBJ databases">
        <title>Minimal conservation of predation-associated metabolite biosynthetic gene clusters underscores biosynthetic potential of Myxococcota including descriptions for ten novel species: Archangium lansinium sp. nov., Myxococcus landrumus sp. nov., Nannocystis bai.</title>
        <authorList>
            <person name="Ahearne A."/>
            <person name="Stevens C."/>
            <person name="Dowd S."/>
        </authorList>
    </citation>
    <scope>NUCLEOTIDE SEQUENCE [LARGE SCALE GENOMIC DNA]</scope>
    <source>
        <strain evidence="2 3">RJM3</strain>
    </source>
</reference>
<dbReference type="PROSITE" id="PS51352">
    <property type="entry name" value="THIOREDOXIN_2"/>
    <property type="match status" value="1"/>
</dbReference>
<accession>A0ABT5EJ72</accession>
<name>A0ABT5EJ72_9BACT</name>
<protein>
    <submittedName>
        <fullName evidence="2">Redoxin domain-containing protein</fullName>
    </submittedName>
</protein>
<evidence type="ECO:0000313" key="2">
    <source>
        <dbReference type="EMBL" id="MDC0740997.1"/>
    </source>
</evidence>
<comment type="caution">
    <text evidence="2">The sequence shown here is derived from an EMBL/GenBank/DDBJ whole genome shotgun (WGS) entry which is preliminary data.</text>
</comment>
<dbReference type="EMBL" id="JAQNDO010000001">
    <property type="protein sequence ID" value="MDC0740997.1"/>
    <property type="molecule type" value="Genomic_DNA"/>
</dbReference>
<gene>
    <name evidence="2" type="ORF">POL67_06540</name>
</gene>
<feature type="domain" description="Thioredoxin" evidence="1">
    <location>
        <begin position="1"/>
        <end position="110"/>
    </location>
</feature>
<dbReference type="InterPro" id="IPR013766">
    <property type="entry name" value="Thioredoxin_domain"/>
</dbReference>
<evidence type="ECO:0000259" key="1">
    <source>
        <dbReference type="PROSITE" id="PS51352"/>
    </source>
</evidence>
<proteinExistence type="predicted"/>
<dbReference type="InterPro" id="IPR000866">
    <property type="entry name" value="AhpC/TSA"/>
</dbReference>
<dbReference type="Pfam" id="PF00578">
    <property type="entry name" value="AhpC-TSA"/>
    <property type="match status" value="1"/>
</dbReference>
<dbReference type="Gene3D" id="3.40.30.10">
    <property type="entry name" value="Glutaredoxin"/>
    <property type="match status" value="1"/>
</dbReference>
<dbReference type="Proteomes" id="UP001221411">
    <property type="component" value="Unassembled WGS sequence"/>
</dbReference>
<sequence length="115" mass="12836">MYCRNQLGELVRLHDRFRRLGVGLAAISVDSEEDSREFAETLGARYPLLRDDGLKTALAYGVAMQGQDIAVPALFVILPDGRVFFRQIGESIADRPSTAELLDIVDRALVESRRD</sequence>
<evidence type="ECO:0000313" key="3">
    <source>
        <dbReference type="Proteomes" id="UP001221411"/>
    </source>
</evidence>
<dbReference type="CDD" id="cd02966">
    <property type="entry name" value="TlpA_like_family"/>
    <property type="match status" value="1"/>
</dbReference>
<dbReference type="SUPFAM" id="SSF52833">
    <property type="entry name" value="Thioredoxin-like"/>
    <property type="match status" value="1"/>
</dbReference>
<dbReference type="InterPro" id="IPR036249">
    <property type="entry name" value="Thioredoxin-like_sf"/>
</dbReference>
<organism evidence="2 3">
    <name type="scientific">Polyangium mundeleinium</name>
    <dbReference type="NCBI Taxonomy" id="2995306"/>
    <lineage>
        <taxon>Bacteria</taxon>
        <taxon>Pseudomonadati</taxon>
        <taxon>Myxococcota</taxon>
        <taxon>Polyangia</taxon>
        <taxon>Polyangiales</taxon>
        <taxon>Polyangiaceae</taxon>
        <taxon>Polyangium</taxon>
    </lineage>
</organism>
<dbReference type="RefSeq" id="WP_271930757.1">
    <property type="nucleotide sequence ID" value="NZ_JAQNDO010000001.1"/>
</dbReference>
<keyword evidence="3" id="KW-1185">Reference proteome</keyword>